<organism evidence="1 2">
    <name type="scientific">Bacillus cereus</name>
    <dbReference type="NCBI Taxonomy" id="1396"/>
    <lineage>
        <taxon>Bacteria</taxon>
        <taxon>Bacillati</taxon>
        <taxon>Bacillota</taxon>
        <taxon>Bacilli</taxon>
        <taxon>Bacillales</taxon>
        <taxon>Bacillaceae</taxon>
        <taxon>Bacillus</taxon>
        <taxon>Bacillus cereus group</taxon>
    </lineage>
</organism>
<gene>
    <name evidence="1" type="ORF">BLX06_24550</name>
</gene>
<sequence>MRTISTDLQMKIDMLQLCPMDNCVYHEHLKAYKELGIDIQHFEYYKIYGERLVPYSKEYIMRSNLEELWKKDKEKYIQFSPSFFDRLKRKVDVWIWKGKLKSLGGVAKWVRKHSKEEKR</sequence>
<dbReference type="RefSeq" id="WP_078187237.1">
    <property type="nucleotide sequence ID" value="NZ_MUAU01000116.1"/>
</dbReference>
<evidence type="ECO:0000313" key="2">
    <source>
        <dbReference type="Proteomes" id="UP000190641"/>
    </source>
</evidence>
<protein>
    <submittedName>
        <fullName evidence="1">Uncharacterized protein</fullName>
    </submittedName>
</protein>
<dbReference type="AlphaFoldDB" id="A0A9X6GDH6"/>
<proteinExistence type="predicted"/>
<dbReference type="EMBL" id="MUAU01000116">
    <property type="protein sequence ID" value="OOR72480.1"/>
    <property type="molecule type" value="Genomic_DNA"/>
</dbReference>
<comment type="caution">
    <text evidence="1">The sequence shown here is derived from an EMBL/GenBank/DDBJ whole genome shotgun (WGS) entry which is preliminary data.</text>
</comment>
<dbReference type="Proteomes" id="UP000190641">
    <property type="component" value="Unassembled WGS sequence"/>
</dbReference>
<evidence type="ECO:0000313" key="1">
    <source>
        <dbReference type="EMBL" id="OOR72480.1"/>
    </source>
</evidence>
<name>A0A9X6GDH6_BACCE</name>
<accession>A0A9X6GDH6</accession>
<reference evidence="1 2" key="1">
    <citation type="submission" date="2017-01" db="EMBL/GenBank/DDBJ databases">
        <title>Bacillus cereus isolates.</title>
        <authorList>
            <person name="Beno S.M."/>
        </authorList>
    </citation>
    <scope>NUCLEOTIDE SEQUENCE [LARGE SCALE GENOMIC DNA]</scope>
    <source>
        <strain evidence="1 2">FSL K6-1030</strain>
    </source>
</reference>